<gene>
    <name evidence="4" type="ORF">OJF2_42810</name>
</gene>
<dbReference type="Proteomes" id="UP000324233">
    <property type="component" value="Chromosome"/>
</dbReference>
<keyword evidence="1" id="KW-1277">Toxin-antitoxin system</keyword>
<feature type="compositionally biased region" description="Basic residues" evidence="3">
    <location>
        <begin position="98"/>
        <end position="112"/>
    </location>
</feature>
<dbReference type="PANTHER" id="PTHR35401">
    <property type="entry name" value="COPG FAMILY HELIX-TURN-HELIX PROTEIN-RELATED-RELATED"/>
    <property type="match status" value="1"/>
</dbReference>
<evidence type="ECO:0000256" key="2">
    <source>
        <dbReference type="ARBA" id="ARBA00049988"/>
    </source>
</evidence>
<dbReference type="GO" id="GO:0006355">
    <property type="term" value="P:regulation of DNA-templated transcription"/>
    <property type="evidence" value="ECO:0007669"/>
    <property type="project" value="InterPro"/>
</dbReference>
<organism evidence="4 5">
    <name type="scientific">Aquisphaera giovannonii</name>
    <dbReference type="NCBI Taxonomy" id="406548"/>
    <lineage>
        <taxon>Bacteria</taxon>
        <taxon>Pseudomonadati</taxon>
        <taxon>Planctomycetota</taxon>
        <taxon>Planctomycetia</taxon>
        <taxon>Isosphaerales</taxon>
        <taxon>Isosphaeraceae</taxon>
        <taxon>Aquisphaera</taxon>
    </lineage>
</organism>
<evidence type="ECO:0000313" key="4">
    <source>
        <dbReference type="EMBL" id="QEH35724.1"/>
    </source>
</evidence>
<evidence type="ECO:0000256" key="1">
    <source>
        <dbReference type="ARBA" id="ARBA00022649"/>
    </source>
</evidence>
<dbReference type="InterPro" id="IPR014795">
    <property type="entry name" value="TacA_1-like"/>
</dbReference>
<evidence type="ECO:0000313" key="5">
    <source>
        <dbReference type="Proteomes" id="UP000324233"/>
    </source>
</evidence>
<accession>A0A5B9W675</accession>
<reference evidence="4 5" key="1">
    <citation type="submission" date="2019-08" db="EMBL/GenBank/DDBJ databases">
        <title>Deep-cultivation of Planctomycetes and their phenomic and genomic characterization uncovers novel biology.</title>
        <authorList>
            <person name="Wiegand S."/>
            <person name="Jogler M."/>
            <person name="Boedeker C."/>
            <person name="Pinto D."/>
            <person name="Vollmers J."/>
            <person name="Rivas-Marin E."/>
            <person name="Kohn T."/>
            <person name="Peeters S.H."/>
            <person name="Heuer A."/>
            <person name="Rast P."/>
            <person name="Oberbeckmann S."/>
            <person name="Bunk B."/>
            <person name="Jeske O."/>
            <person name="Meyerdierks A."/>
            <person name="Storesund J.E."/>
            <person name="Kallscheuer N."/>
            <person name="Luecker S."/>
            <person name="Lage O.M."/>
            <person name="Pohl T."/>
            <person name="Merkel B.J."/>
            <person name="Hornburger P."/>
            <person name="Mueller R.-W."/>
            <person name="Bruemmer F."/>
            <person name="Labrenz M."/>
            <person name="Spormann A.M."/>
            <person name="Op den Camp H."/>
            <person name="Overmann J."/>
            <person name="Amann R."/>
            <person name="Jetten M.S.M."/>
            <person name="Mascher T."/>
            <person name="Medema M.H."/>
            <person name="Devos D.P."/>
            <person name="Kaster A.-K."/>
            <person name="Ovreas L."/>
            <person name="Rohde M."/>
            <person name="Galperin M.Y."/>
            <person name="Jogler C."/>
        </authorList>
    </citation>
    <scope>NUCLEOTIDE SEQUENCE [LARGE SCALE GENOMIC DNA]</scope>
    <source>
        <strain evidence="4 5">OJF2</strain>
    </source>
</reference>
<feature type="region of interest" description="Disordered" evidence="3">
    <location>
        <begin position="1"/>
        <end position="22"/>
    </location>
</feature>
<sequence>MYGNLPYNAEAERGGARMADRKRRTARIEARITPDALDVVKRAAEIQGRSVSEFVVAAAQDAASKVVEDTHLIRLTVEEQIRFAELLIDPPPMSPALKRARKDHARLTRKPG</sequence>
<dbReference type="KEGG" id="agv:OJF2_42810"/>
<dbReference type="Gene3D" id="1.20.5.780">
    <property type="entry name" value="Single helix bin"/>
    <property type="match status" value="1"/>
</dbReference>
<dbReference type="Pfam" id="PF08681">
    <property type="entry name" value="TacA1"/>
    <property type="match status" value="1"/>
</dbReference>
<dbReference type="SUPFAM" id="SSF47598">
    <property type="entry name" value="Ribbon-helix-helix"/>
    <property type="match status" value="1"/>
</dbReference>
<protein>
    <recommendedName>
        <fullName evidence="6">DUF1778 domain-containing protein</fullName>
    </recommendedName>
</protein>
<comment type="similarity">
    <text evidence="2">Belongs to the TacA antitoxin family.</text>
</comment>
<feature type="region of interest" description="Disordered" evidence="3">
    <location>
        <begin position="93"/>
        <end position="112"/>
    </location>
</feature>
<dbReference type="InterPro" id="IPR010985">
    <property type="entry name" value="Ribbon_hlx_hlx"/>
</dbReference>
<proteinExistence type="inferred from homology"/>
<evidence type="ECO:0000256" key="3">
    <source>
        <dbReference type="SAM" id="MobiDB-lite"/>
    </source>
</evidence>
<dbReference type="EMBL" id="CP042997">
    <property type="protein sequence ID" value="QEH35724.1"/>
    <property type="molecule type" value="Genomic_DNA"/>
</dbReference>
<dbReference type="AlphaFoldDB" id="A0A5B9W675"/>
<dbReference type="PANTHER" id="PTHR35401:SF2">
    <property type="entry name" value="ABC-TYPE TRANSPORT SYSTEM"/>
    <property type="match status" value="1"/>
</dbReference>
<keyword evidence="5" id="KW-1185">Reference proteome</keyword>
<evidence type="ECO:0008006" key="6">
    <source>
        <dbReference type="Google" id="ProtNLM"/>
    </source>
</evidence>
<name>A0A5B9W675_9BACT</name>
<feature type="compositionally biased region" description="Basic and acidic residues" evidence="3">
    <location>
        <begin position="10"/>
        <end position="19"/>
    </location>
</feature>